<dbReference type="AlphaFoldDB" id="A0A6C0EI21"/>
<dbReference type="InterPro" id="IPR052788">
    <property type="entry name" value="RING-type_E3_ligase_ATL"/>
</dbReference>
<organism evidence="10">
    <name type="scientific">viral metagenome</name>
    <dbReference type="NCBI Taxonomy" id="1070528"/>
    <lineage>
        <taxon>unclassified sequences</taxon>
        <taxon>metagenomes</taxon>
        <taxon>organismal metagenomes</taxon>
    </lineage>
</organism>
<dbReference type="GO" id="GO:0097602">
    <property type="term" value="F:cullin family protein binding"/>
    <property type="evidence" value="ECO:0007669"/>
    <property type="project" value="InterPro"/>
</dbReference>
<evidence type="ECO:0000256" key="2">
    <source>
        <dbReference type="ARBA" id="ARBA00022618"/>
    </source>
</evidence>
<feature type="coiled-coil region" evidence="7">
    <location>
        <begin position="109"/>
        <end position="136"/>
    </location>
</feature>
<dbReference type="SUPFAM" id="SSF57850">
    <property type="entry name" value="RING/U-box"/>
    <property type="match status" value="1"/>
</dbReference>
<sequence>MSDIIYEEQGYILELPINGTNYSNNTINGGITSKTQTVIFCIVFIIGLIIYNGCILSLFINKKVPRNQRMIQTDIIRDRRNSPINFNIEFNPYVSNIRRNPINVEYNPIRDIIDNVNMLREEYNEYKKEQEQIIKILNYETPGEYIISNDTDEICPICISVNDTCSIKLKNCSHIFHDNCIKEHIISKHKNNEIPLCPMCRTPIY</sequence>
<dbReference type="InterPro" id="IPR024991">
    <property type="entry name" value="RING-H2_APC11"/>
</dbReference>
<evidence type="ECO:0000313" key="10">
    <source>
        <dbReference type="EMBL" id="QHT27929.1"/>
    </source>
</evidence>
<dbReference type="EMBL" id="MN738845">
    <property type="protein sequence ID" value="QHT27929.1"/>
    <property type="molecule type" value="Genomic_DNA"/>
</dbReference>
<reference evidence="10" key="1">
    <citation type="journal article" date="2020" name="Nature">
        <title>Giant virus diversity and host interactions through global metagenomics.</title>
        <authorList>
            <person name="Schulz F."/>
            <person name="Roux S."/>
            <person name="Paez-Espino D."/>
            <person name="Jungbluth S."/>
            <person name="Walsh D.A."/>
            <person name="Denef V.J."/>
            <person name="McMahon K.D."/>
            <person name="Konstantinidis K.T."/>
            <person name="Eloe-Fadrosh E.A."/>
            <person name="Kyrpides N.C."/>
            <person name="Woyke T."/>
        </authorList>
    </citation>
    <scope>NUCLEOTIDE SEQUENCE</scope>
    <source>
        <strain evidence="10">GVMAG-M-3300000115-19</strain>
    </source>
</reference>
<keyword evidence="5" id="KW-0498">Mitosis</keyword>
<dbReference type="SMART" id="SM00184">
    <property type="entry name" value="RING"/>
    <property type="match status" value="1"/>
</dbReference>
<feature type="transmembrane region" description="Helical" evidence="8">
    <location>
        <begin position="37"/>
        <end position="60"/>
    </location>
</feature>
<evidence type="ECO:0000256" key="4">
    <source>
        <dbReference type="ARBA" id="ARBA00022771"/>
    </source>
</evidence>
<dbReference type="Gene3D" id="3.30.40.10">
    <property type="entry name" value="Zinc/RING finger domain, C3HC4 (zinc finger)"/>
    <property type="match status" value="1"/>
</dbReference>
<dbReference type="GO" id="GO:0061630">
    <property type="term" value="F:ubiquitin protein ligase activity"/>
    <property type="evidence" value="ECO:0007669"/>
    <property type="project" value="InterPro"/>
</dbReference>
<evidence type="ECO:0000256" key="7">
    <source>
        <dbReference type="SAM" id="Coils"/>
    </source>
</evidence>
<evidence type="ECO:0000256" key="6">
    <source>
        <dbReference type="ARBA" id="ARBA00022833"/>
    </source>
</evidence>
<keyword evidence="3" id="KW-0479">Metal-binding</keyword>
<evidence type="ECO:0000256" key="5">
    <source>
        <dbReference type="ARBA" id="ARBA00022776"/>
    </source>
</evidence>
<accession>A0A6C0EI21</accession>
<keyword evidence="8" id="KW-1133">Transmembrane helix</keyword>
<keyword evidence="7" id="KW-0175">Coiled coil</keyword>
<dbReference type="PROSITE" id="PS50089">
    <property type="entry name" value="ZF_RING_2"/>
    <property type="match status" value="1"/>
</dbReference>
<dbReference type="PANTHER" id="PTHR45798:SF97">
    <property type="entry name" value="ALCOHOL-SENSITIVE RING FINGER PROTEIN 1"/>
    <property type="match status" value="1"/>
</dbReference>
<keyword evidence="4" id="KW-0863">Zinc-finger</keyword>
<evidence type="ECO:0000256" key="1">
    <source>
        <dbReference type="ARBA" id="ARBA00013928"/>
    </source>
</evidence>
<keyword evidence="8" id="KW-0472">Membrane</keyword>
<evidence type="ECO:0000256" key="3">
    <source>
        <dbReference type="ARBA" id="ARBA00022723"/>
    </source>
</evidence>
<dbReference type="PANTHER" id="PTHR45798">
    <property type="entry name" value="RING-H2 FINGER PROTEIN ATL61-RELATED-RELATED"/>
    <property type="match status" value="1"/>
</dbReference>
<evidence type="ECO:0000256" key="8">
    <source>
        <dbReference type="SAM" id="Phobius"/>
    </source>
</evidence>
<dbReference type="Pfam" id="PF12861">
    <property type="entry name" value="zf-ANAPC11"/>
    <property type="match status" value="1"/>
</dbReference>
<keyword evidence="5" id="KW-0131">Cell cycle</keyword>
<proteinExistence type="predicted"/>
<dbReference type="GO" id="GO:0008270">
    <property type="term" value="F:zinc ion binding"/>
    <property type="evidence" value="ECO:0007669"/>
    <property type="project" value="UniProtKB-KW"/>
</dbReference>
<name>A0A6C0EI21_9ZZZZ</name>
<dbReference type="GO" id="GO:0005680">
    <property type="term" value="C:anaphase-promoting complex"/>
    <property type="evidence" value="ECO:0007669"/>
    <property type="project" value="InterPro"/>
</dbReference>
<keyword evidence="2" id="KW-0132">Cell division</keyword>
<evidence type="ECO:0000259" key="9">
    <source>
        <dbReference type="PROSITE" id="PS50089"/>
    </source>
</evidence>
<feature type="domain" description="RING-type" evidence="9">
    <location>
        <begin position="155"/>
        <end position="201"/>
    </location>
</feature>
<dbReference type="GO" id="GO:0031145">
    <property type="term" value="P:anaphase-promoting complex-dependent catabolic process"/>
    <property type="evidence" value="ECO:0007669"/>
    <property type="project" value="InterPro"/>
</dbReference>
<protein>
    <recommendedName>
        <fullName evidence="1">Anaphase-promoting complex subunit 11</fullName>
    </recommendedName>
</protein>
<keyword evidence="8" id="KW-0812">Transmembrane</keyword>
<dbReference type="InterPro" id="IPR013083">
    <property type="entry name" value="Znf_RING/FYVE/PHD"/>
</dbReference>
<dbReference type="GO" id="GO:0051301">
    <property type="term" value="P:cell division"/>
    <property type="evidence" value="ECO:0007669"/>
    <property type="project" value="UniProtKB-KW"/>
</dbReference>
<keyword evidence="6" id="KW-0862">Zinc</keyword>
<dbReference type="InterPro" id="IPR001841">
    <property type="entry name" value="Znf_RING"/>
</dbReference>